<dbReference type="InterPro" id="IPR012910">
    <property type="entry name" value="Plug_dom"/>
</dbReference>
<dbReference type="KEGG" id="pacs:FAZ98_33945"/>
<dbReference type="GO" id="GO:0038023">
    <property type="term" value="F:signaling receptor activity"/>
    <property type="evidence" value="ECO:0007669"/>
    <property type="project" value="InterPro"/>
</dbReference>
<dbReference type="GO" id="GO:0009279">
    <property type="term" value="C:cell outer membrane"/>
    <property type="evidence" value="ECO:0007669"/>
    <property type="project" value="UniProtKB-SubCell"/>
</dbReference>
<evidence type="ECO:0000256" key="1">
    <source>
        <dbReference type="ARBA" id="ARBA00004571"/>
    </source>
</evidence>
<evidence type="ECO:0000256" key="5">
    <source>
        <dbReference type="ARBA" id="ARBA00022496"/>
    </source>
</evidence>
<evidence type="ECO:0000256" key="13">
    <source>
        <dbReference type="ARBA" id="ARBA00023237"/>
    </source>
</evidence>
<dbReference type="OrthoDB" id="174652at2"/>
<feature type="transmembrane region" description="Helical" evidence="16">
    <location>
        <begin position="50"/>
        <end position="74"/>
    </location>
</feature>
<organism evidence="18 19">
    <name type="scientific">Paraburkholderia acidisoli</name>
    <dbReference type="NCBI Taxonomy" id="2571748"/>
    <lineage>
        <taxon>Bacteria</taxon>
        <taxon>Pseudomonadati</taxon>
        <taxon>Pseudomonadota</taxon>
        <taxon>Betaproteobacteria</taxon>
        <taxon>Burkholderiales</taxon>
        <taxon>Burkholderiaceae</taxon>
        <taxon>Paraburkholderia</taxon>
    </lineage>
</organism>
<keyword evidence="11 14" id="KW-0472">Membrane</keyword>
<evidence type="ECO:0000256" key="2">
    <source>
        <dbReference type="ARBA" id="ARBA00009810"/>
    </source>
</evidence>
<dbReference type="EMBL" id="CP046916">
    <property type="protein sequence ID" value="QGZ66746.1"/>
    <property type="molecule type" value="Genomic_DNA"/>
</dbReference>
<evidence type="ECO:0000256" key="14">
    <source>
        <dbReference type="PROSITE-ProRule" id="PRU01360"/>
    </source>
</evidence>
<accession>A0A7Z2GS20</accession>
<keyword evidence="4 14" id="KW-1134">Transmembrane beta strand</keyword>
<evidence type="ECO:0000256" key="12">
    <source>
        <dbReference type="ARBA" id="ARBA00023170"/>
    </source>
</evidence>
<dbReference type="Pfam" id="PF00593">
    <property type="entry name" value="TonB_dep_Rec_b-barrel"/>
    <property type="match status" value="1"/>
</dbReference>
<dbReference type="PANTHER" id="PTHR32552">
    <property type="entry name" value="FERRICHROME IRON RECEPTOR-RELATED"/>
    <property type="match status" value="1"/>
</dbReference>
<keyword evidence="9" id="KW-0406">Ion transport</keyword>
<evidence type="ECO:0000256" key="11">
    <source>
        <dbReference type="ARBA" id="ARBA00023136"/>
    </source>
</evidence>
<dbReference type="CDD" id="cd01347">
    <property type="entry name" value="ligand_gated_channel"/>
    <property type="match status" value="1"/>
</dbReference>
<dbReference type="Gene3D" id="3.55.50.30">
    <property type="match status" value="1"/>
</dbReference>
<evidence type="ECO:0000256" key="8">
    <source>
        <dbReference type="ARBA" id="ARBA00023004"/>
    </source>
</evidence>
<dbReference type="Proteomes" id="UP000433577">
    <property type="component" value="Chromosome 4"/>
</dbReference>
<dbReference type="InterPro" id="IPR039426">
    <property type="entry name" value="TonB-dep_rcpt-like"/>
</dbReference>
<evidence type="ECO:0000256" key="6">
    <source>
        <dbReference type="ARBA" id="ARBA00022692"/>
    </source>
</evidence>
<dbReference type="PROSITE" id="PS52016">
    <property type="entry name" value="TONB_DEPENDENT_REC_3"/>
    <property type="match status" value="1"/>
</dbReference>
<evidence type="ECO:0000256" key="3">
    <source>
        <dbReference type="ARBA" id="ARBA00022448"/>
    </source>
</evidence>
<reference evidence="18 19" key="1">
    <citation type="submission" date="2019-12" db="EMBL/GenBank/DDBJ databases">
        <title>Paraburkholderia acidiphila 7Q-K02 sp. nov and Paraburkholderia acidisoli DHF22 sp. nov., two strains isolated from forest soil.</title>
        <authorList>
            <person name="Gao Z."/>
            <person name="Qiu L."/>
        </authorList>
    </citation>
    <scope>NUCLEOTIDE SEQUENCE [LARGE SCALE GENOMIC DNA]</scope>
    <source>
        <strain evidence="18 19">DHF22</strain>
    </source>
</reference>
<dbReference type="NCBIfam" id="TIGR01783">
    <property type="entry name" value="TonB-siderophor"/>
    <property type="match status" value="1"/>
</dbReference>
<dbReference type="InterPro" id="IPR010105">
    <property type="entry name" value="TonB_sidphr_rcpt"/>
</dbReference>
<evidence type="ECO:0000256" key="7">
    <source>
        <dbReference type="ARBA" id="ARBA00022729"/>
    </source>
</evidence>
<evidence type="ECO:0000259" key="17">
    <source>
        <dbReference type="SMART" id="SM00965"/>
    </source>
</evidence>
<comment type="subcellular location">
    <subcellularLocation>
        <location evidence="1 14">Cell outer membrane</location>
        <topology evidence="1 14">Multi-pass membrane protein</topology>
    </subcellularLocation>
</comment>
<dbReference type="PANTHER" id="PTHR32552:SF74">
    <property type="entry name" value="HYDROXAMATE SIDEROPHORE RECEPTOR FHUE"/>
    <property type="match status" value="1"/>
</dbReference>
<keyword evidence="13 14" id="KW-0998">Cell outer membrane</keyword>
<comment type="similarity">
    <text evidence="2 14 15">Belongs to the TonB-dependent receptor family.</text>
</comment>
<keyword evidence="6 14" id="KW-0812">Transmembrane</keyword>
<feature type="domain" description="Secretin/TonB short N-terminal" evidence="17">
    <location>
        <begin position="109"/>
        <end position="160"/>
    </location>
</feature>
<dbReference type="Gene3D" id="2.170.130.10">
    <property type="entry name" value="TonB-dependent receptor, plug domain"/>
    <property type="match status" value="1"/>
</dbReference>
<dbReference type="Pfam" id="PF07660">
    <property type="entry name" value="STN"/>
    <property type="match status" value="1"/>
</dbReference>
<dbReference type="RefSeq" id="WP_158958383.1">
    <property type="nucleotide sequence ID" value="NZ_CP046916.1"/>
</dbReference>
<gene>
    <name evidence="18" type="ORF">FAZ98_33945</name>
</gene>
<keyword evidence="3 14" id="KW-0813">Transport</keyword>
<dbReference type="GO" id="GO:0015344">
    <property type="term" value="F:siderophore uptake transmembrane transporter activity"/>
    <property type="evidence" value="ECO:0007669"/>
    <property type="project" value="TreeGrafter"/>
</dbReference>
<keyword evidence="8" id="KW-0408">Iron</keyword>
<dbReference type="InterPro" id="IPR011662">
    <property type="entry name" value="Secretin/TonB_short_N"/>
</dbReference>
<evidence type="ECO:0000313" key="19">
    <source>
        <dbReference type="Proteomes" id="UP000433577"/>
    </source>
</evidence>
<evidence type="ECO:0000256" key="10">
    <source>
        <dbReference type="ARBA" id="ARBA00023077"/>
    </source>
</evidence>
<name>A0A7Z2GS20_9BURK</name>
<proteinExistence type="inferred from homology"/>
<dbReference type="InterPro" id="IPR036942">
    <property type="entry name" value="Beta-barrel_TonB_sf"/>
</dbReference>
<dbReference type="SMART" id="SM00965">
    <property type="entry name" value="STN"/>
    <property type="match status" value="1"/>
</dbReference>
<dbReference type="FunFam" id="2.170.130.10:FF:000010">
    <property type="entry name" value="Ferripyoverdine receptor"/>
    <property type="match status" value="1"/>
</dbReference>
<evidence type="ECO:0000256" key="15">
    <source>
        <dbReference type="RuleBase" id="RU003357"/>
    </source>
</evidence>
<keyword evidence="7" id="KW-0732">Signal</keyword>
<keyword evidence="16" id="KW-1133">Transmembrane helix</keyword>
<dbReference type="Gene3D" id="2.40.170.20">
    <property type="entry name" value="TonB-dependent receptor, beta-barrel domain"/>
    <property type="match status" value="1"/>
</dbReference>
<dbReference type="Pfam" id="PF07715">
    <property type="entry name" value="Plug"/>
    <property type="match status" value="1"/>
</dbReference>
<evidence type="ECO:0000256" key="9">
    <source>
        <dbReference type="ARBA" id="ARBA00023065"/>
    </source>
</evidence>
<keyword evidence="5" id="KW-0410">Iron transport</keyword>
<dbReference type="GO" id="GO:0015891">
    <property type="term" value="P:siderophore transport"/>
    <property type="evidence" value="ECO:0007669"/>
    <property type="project" value="InterPro"/>
</dbReference>
<dbReference type="InterPro" id="IPR000531">
    <property type="entry name" value="Beta-barrel_TonB"/>
</dbReference>
<protein>
    <submittedName>
        <fullName evidence="18">TonB-dependent siderophore receptor</fullName>
    </submittedName>
</protein>
<evidence type="ECO:0000313" key="18">
    <source>
        <dbReference type="EMBL" id="QGZ66746.1"/>
    </source>
</evidence>
<dbReference type="InterPro" id="IPR037066">
    <property type="entry name" value="Plug_dom_sf"/>
</dbReference>
<evidence type="ECO:0000256" key="16">
    <source>
        <dbReference type="SAM" id="Phobius"/>
    </source>
</evidence>
<sequence>MRCPLSRSANRAENRAERLAEIRAENRAEIRLASPKPMNPAITRIARRPIAVAVQCLLMSAVSIVAVAGTPAFAQAAAAQTSGGALTRFDVPAGPLSAALNRLADQANVLLSVPGATTAGKSTAGVHGSYTVNGAFAALLGGTGLQAVRQEDGSYSLVPITTASGESVLPTLTVVGSAGTAQAQAEALNPPSTVGSKIPLAQREIPQSVSVITQQQIQAQNASSLADVMRYAPGVEVLPVSSNTNSYIARGFPITTFQLDGVPTALNSSSVGAPDEDISMYDRVEVLRGPAGLFNGFGGDGGTINMVRKRAPSTFQASAAVSVGNYADHREELDIGGPLNQAGTLRGRLVAAQHDRHMMQDGTWQRDQQVYGTLEADLTSTTTARIGASYTKQFGHVMYGLPISTEYTPISVPRSLFLGADWNYVQLEKSSEFVEVEQKLPADWKAKFAYNHVQYNQFVAYGIPNSYVDPVTMIGNPYSLSYADKNSQNALDVNVSGPFKLLGREHKLTIGASYLHQRDESYEYLINPDSGLDVFGDFTASILDNSIYSNAFAGGPQSNYTTTSNQYSLYGNARISILDPLTLVLGGQATWWNSTVTPEADPYYNYFGTTYAHVSSKPKFTPFVGLVYDINDTYTAYASYTSIYKPQVSYNTFNGQILKPVTGSQYEVGIKGEYFGGKLNTAIALFQIDERNRAFGDPDHPNFYLASGKARSQGVELSASGELLPGLTLQTGYTYVNVHSLDDSLTSGGNFSWQPKHQFKAWANYQLPGQWHKWNIGGGALVQSSMYSLDSGHHDVAGGYAIFNAQVGYQISKNLSATLSGTNIFNRKYWSAVAAGNGDYYGNPAQVLFTLRAKI</sequence>
<keyword evidence="12 18" id="KW-0675">Receptor</keyword>
<dbReference type="AlphaFoldDB" id="A0A7Z2GS20"/>
<keyword evidence="19" id="KW-1185">Reference proteome</keyword>
<dbReference type="SUPFAM" id="SSF56935">
    <property type="entry name" value="Porins"/>
    <property type="match status" value="1"/>
</dbReference>
<keyword evidence="10 15" id="KW-0798">TonB box</keyword>
<evidence type="ECO:0000256" key="4">
    <source>
        <dbReference type="ARBA" id="ARBA00022452"/>
    </source>
</evidence>